<gene>
    <name evidence="1" type="ORF">EQG79_17535</name>
</gene>
<dbReference type="AlphaFoldDB" id="A0A4Q2UIE0"/>
<proteinExistence type="predicted"/>
<accession>A0A4Q2UIE0</accession>
<comment type="caution">
    <text evidence="1">The sequence shown here is derived from an EMBL/GenBank/DDBJ whole genome shotgun (WGS) entry which is preliminary data.</text>
</comment>
<organism evidence="1 2">
    <name type="scientific">Spirosoma sordidisoli</name>
    <dbReference type="NCBI Taxonomy" id="2502893"/>
    <lineage>
        <taxon>Bacteria</taxon>
        <taxon>Pseudomonadati</taxon>
        <taxon>Bacteroidota</taxon>
        <taxon>Cytophagia</taxon>
        <taxon>Cytophagales</taxon>
        <taxon>Cytophagaceae</taxon>
        <taxon>Spirosoma</taxon>
    </lineage>
</organism>
<name>A0A4Q2UIE0_9BACT</name>
<dbReference type="Proteomes" id="UP000290407">
    <property type="component" value="Unassembled WGS sequence"/>
</dbReference>
<reference evidence="1 2" key="1">
    <citation type="submission" date="2019-01" db="EMBL/GenBank/DDBJ databases">
        <title>Spirosoma flava sp. nov., a propanil-degrading bacterium isolated from herbicide-contaminated soil.</title>
        <authorList>
            <person name="Zhang L."/>
            <person name="Jiang J.-D."/>
        </authorList>
    </citation>
    <scope>NUCLEOTIDE SEQUENCE [LARGE SCALE GENOMIC DNA]</scope>
    <source>
        <strain evidence="1 2">TY50</strain>
    </source>
</reference>
<dbReference type="RefSeq" id="WP_077924380.1">
    <property type="nucleotide sequence ID" value="NZ_SBLB01000004.1"/>
</dbReference>
<dbReference type="InterPro" id="IPR025354">
    <property type="entry name" value="DUF4258"/>
</dbReference>
<dbReference type="Pfam" id="PF14076">
    <property type="entry name" value="DUF4258"/>
    <property type="match status" value="1"/>
</dbReference>
<evidence type="ECO:0000313" key="2">
    <source>
        <dbReference type="Proteomes" id="UP000290407"/>
    </source>
</evidence>
<sequence length="93" mass="10824">MTDILYEVSNHAREQMEKRGIDDQTVQSILIRPDQIIDDESGGYGQKVYQSKIDFKEKGTYLVRVFVNTEKQPCVVKTVYKTSKLPKYYEGEI</sequence>
<evidence type="ECO:0000313" key="1">
    <source>
        <dbReference type="EMBL" id="RYC69197.1"/>
    </source>
</evidence>
<dbReference type="EMBL" id="SBLB01000004">
    <property type="protein sequence ID" value="RYC69197.1"/>
    <property type="molecule type" value="Genomic_DNA"/>
</dbReference>
<protein>
    <submittedName>
        <fullName evidence="1">DUF4258 domain-containing protein</fullName>
    </submittedName>
</protein>
<keyword evidence="2" id="KW-1185">Reference proteome</keyword>